<gene>
    <name evidence="8" type="ORF">ACEWY4_012147</name>
</gene>
<dbReference type="Gene3D" id="3.30.160.60">
    <property type="entry name" value="Classic Zinc Finger"/>
    <property type="match status" value="2"/>
</dbReference>
<sequence>MFNSHLHPHQFQQQLRQYPHVIPHHQHMRQVHPQQQPPPPRPAPPQAPHMHYPHGHQRPRLVPAAVHPAAPGPHLCPPGAGPAPMMAPTLMGGAMFMQRMQSFSVPGGPQFTQFFMAGVRQSVLGQPRPVAPVRMAQASFAPSRYPNVQTSSSSSSSRQDAPTRLAESRREGGDTAGKSSDGQGGAPATEAKDVAPAGEAEAVEKDGQTATQQEEPPPKRQKTNGCGESDGSQPLETSGQNTVDQSSAENNRDALEKKALTHPSIEAEECLEETRASEVLGVGSSLKVTIQQTNESRAFSTGLEEPTNYSQDSDQNPTSSHFVCYICNTSCSNQEDFQSHMNTLQHQRRLMEIQHMSSTCLAKLLPSLTDHRERRPPLQRWCATCQSHFSGDLIEHRRTKEHKLSKHSSRPFCTICKRHFRTPRKFVEHMKSREHKQKVEELREEREPELLEELITVDAVGCFEGEEDYEEESNEEEEDGMAAEPSAHRSVALEDMRDDEEYNPDTQYGSSFVVPVAGFLCRLCHKFYHFESTALQSHCRSLTHFQNLQKYRRKRQLGSTQAEGEMEDGVSPLTSDDPADLEDDEEEEEEEGVPLPEAGVGEEADGPVLNCSRVSSDSPHKHTYKHATGMAARGKASRSRDKARPTRAVRGPEQTRSSRATGSARVTQKPSRLPSRGENPQNSEEKEASNGGGVSGASSGTEPRSCDPRDRPKAASDPELESDHADTDRIEVRGPAETHHQHAEDQPLDQGQQAYSTSRQTHCTSRQTYSATTRKSTRTSKRL</sequence>
<evidence type="ECO:0000256" key="5">
    <source>
        <dbReference type="ARBA" id="ARBA00023242"/>
    </source>
</evidence>
<dbReference type="GO" id="GO:0005634">
    <property type="term" value="C:nucleus"/>
    <property type="evidence" value="ECO:0007669"/>
    <property type="project" value="UniProtKB-SubCell"/>
</dbReference>
<dbReference type="InterPro" id="IPR000690">
    <property type="entry name" value="Matrin/U1-C_Znf_C2H2"/>
</dbReference>
<evidence type="ECO:0000256" key="1">
    <source>
        <dbReference type="ARBA" id="ARBA00004123"/>
    </source>
</evidence>
<comment type="subcellular location">
    <subcellularLocation>
        <location evidence="1">Nucleus</location>
    </subcellularLocation>
</comment>
<dbReference type="InterPro" id="IPR056345">
    <property type="entry name" value="Znf-C2H2_CIZ1"/>
</dbReference>
<dbReference type="EMBL" id="JBHFQA010000010">
    <property type="protein sequence ID" value="KAL2092349.1"/>
    <property type="molecule type" value="Genomic_DNA"/>
</dbReference>
<name>A0ABD1JZN7_9TELE</name>
<feature type="compositionally biased region" description="Polar residues" evidence="6">
    <location>
        <begin position="654"/>
        <end position="670"/>
    </location>
</feature>
<comment type="caution">
    <text evidence="8">The sequence shown here is derived from an EMBL/GenBank/DDBJ whole genome shotgun (WGS) entry which is preliminary data.</text>
</comment>
<feature type="region of interest" description="Disordered" evidence="6">
    <location>
        <begin position="142"/>
        <end position="252"/>
    </location>
</feature>
<dbReference type="Proteomes" id="UP001591681">
    <property type="component" value="Unassembled WGS sequence"/>
</dbReference>
<evidence type="ECO:0000259" key="7">
    <source>
        <dbReference type="PROSITE" id="PS50171"/>
    </source>
</evidence>
<dbReference type="PROSITE" id="PS00028">
    <property type="entry name" value="ZINC_FINGER_C2H2_1"/>
    <property type="match status" value="2"/>
</dbReference>
<proteinExistence type="predicted"/>
<evidence type="ECO:0000256" key="6">
    <source>
        <dbReference type="SAM" id="MobiDB-lite"/>
    </source>
</evidence>
<keyword evidence="3" id="KW-0863">Zinc-finger</keyword>
<dbReference type="SMART" id="SM00355">
    <property type="entry name" value="ZnF_C2H2"/>
    <property type="match status" value="3"/>
</dbReference>
<feature type="compositionally biased region" description="Acidic residues" evidence="6">
    <location>
        <begin position="466"/>
        <end position="481"/>
    </location>
</feature>
<dbReference type="AlphaFoldDB" id="A0ABD1JZN7"/>
<keyword evidence="5" id="KW-0539">Nucleus</keyword>
<reference evidence="8 9" key="1">
    <citation type="submission" date="2024-09" db="EMBL/GenBank/DDBJ databases">
        <title>A chromosome-level genome assembly of Gray's grenadier anchovy, Coilia grayii.</title>
        <authorList>
            <person name="Fu Z."/>
        </authorList>
    </citation>
    <scope>NUCLEOTIDE SEQUENCE [LARGE SCALE GENOMIC DNA]</scope>
    <source>
        <strain evidence="8">G4</strain>
        <tissue evidence="8">Muscle</tissue>
    </source>
</reference>
<protein>
    <recommendedName>
        <fullName evidence="7">Matrin-type domain-containing protein</fullName>
    </recommendedName>
</protein>
<dbReference type="Pfam" id="PF23330">
    <property type="entry name" value="zf-C2H2_14"/>
    <property type="match status" value="1"/>
</dbReference>
<dbReference type="GO" id="GO:0008270">
    <property type="term" value="F:zinc ion binding"/>
    <property type="evidence" value="ECO:0007669"/>
    <property type="project" value="UniProtKB-KW"/>
</dbReference>
<dbReference type="PANTHER" id="PTHR15491">
    <property type="match status" value="1"/>
</dbReference>
<dbReference type="SMART" id="SM00451">
    <property type="entry name" value="ZnF_U1"/>
    <property type="match status" value="3"/>
</dbReference>
<keyword evidence="2" id="KW-0479">Metal-binding</keyword>
<feature type="compositionally biased region" description="Polar residues" evidence="6">
    <location>
        <begin position="749"/>
        <end position="771"/>
    </location>
</feature>
<feature type="compositionally biased region" description="Polar residues" evidence="6">
    <location>
        <begin position="223"/>
        <end position="249"/>
    </location>
</feature>
<dbReference type="Pfam" id="PF12171">
    <property type="entry name" value="zf-C2H2_jaz"/>
    <property type="match status" value="1"/>
</dbReference>
<evidence type="ECO:0000313" key="8">
    <source>
        <dbReference type="EMBL" id="KAL2092349.1"/>
    </source>
</evidence>
<dbReference type="SUPFAM" id="SSF57667">
    <property type="entry name" value="beta-beta-alpha zinc fingers"/>
    <property type="match status" value="2"/>
</dbReference>
<dbReference type="InterPro" id="IPR022755">
    <property type="entry name" value="Znf_C2H2_jaz"/>
</dbReference>
<keyword evidence="9" id="KW-1185">Reference proteome</keyword>
<feature type="compositionally biased region" description="Acidic residues" evidence="6">
    <location>
        <begin position="577"/>
        <end position="592"/>
    </location>
</feature>
<dbReference type="InterPro" id="IPR003604">
    <property type="entry name" value="Matrin/U1-like-C_Znf_C2H2"/>
</dbReference>
<evidence type="ECO:0000313" key="9">
    <source>
        <dbReference type="Proteomes" id="UP001591681"/>
    </source>
</evidence>
<feature type="region of interest" description="Disordered" evidence="6">
    <location>
        <begin position="554"/>
        <end position="783"/>
    </location>
</feature>
<feature type="domain" description="Matrin-type" evidence="7">
    <location>
        <begin position="519"/>
        <end position="550"/>
    </location>
</feature>
<feature type="region of interest" description="Disordered" evidence="6">
    <location>
        <begin position="466"/>
        <end position="488"/>
    </location>
</feature>
<feature type="compositionally biased region" description="Basic and acidic residues" evidence="6">
    <location>
        <begin position="704"/>
        <end position="745"/>
    </location>
</feature>
<evidence type="ECO:0000256" key="2">
    <source>
        <dbReference type="ARBA" id="ARBA00022723"/>
    </source>
</evidence>
<evidence type="ECO:0000256" key="3">
    <source>
        <dbReference type="ARBA" id="ARBA00022771"/>
    </source>
</evidence>
<feature type="region of interest" description="Disordered" evidence="6">
    <location>
        <begin position="26"/>
        <end position="57"/>
    </location>
</feature>
<feature type="compositionally biased region" description="Pro residues" evidence="6">
    <location>
        <begin position="35"/>
        <end position="47"/>
    </location>
</feature>
<evidence type="ECO:0000256" key="4">
    <source>
        <dbReference type="ARBA" id="ARBA00022833"/>
    </source>
</evidence>
<dbReference type="PANTHER" id="PTHR15491:SF12">
    <property type="entry name" value="CDKN1A INTERACTING ZINC FINGER PROTEIN 1B ISOFORM X1-RELATED"/>
    <property type="match status" value="1"/>
</dbReference>
<dbReference type="InterPro" id="IPR026811">
    <property type="entry name" value="CIZ1"/>
</dbReference>
<organism evidence="8 9">
    <name type="scientific">Coilia grayii</name>
    <name type="common">Gray's grenadier anchovy</name>
    <dbReference type="NCBI Taxonomy" id="363190"/>
    <lineage>
        <taxon>Eukaryota</taxon>
        <taxon>Metazoa</taxon>
        <taxon>Chordata</taxon>
        <taxon>Craniata</taxon>
        <taxon>Vertebrata</taxon>
        <taxon>Euteleostomi</taxon>
        <taxon>Actinopterygii</taxon>
        <taxon>Neopterygii</taxon>
        <taxon>Teleostei</taxon>
        <taxon>Clupei</taxon>
        <taxon>Clupeiformes</taxon>
        <taxon>Clupeoidei</taxon>
        <taxon>Engraulidae</taxon>
        <taxon>Coilinae</taxon>
        <taxon>Coilia</taxon>
    </lineage>
</organism>
<dbReference type="InterPro" id="IPR036236">
    <property type="entry name" value="Znf_C2H2_sf"/>
</dbReference>
<dbReference type="PROSITE" id="PS50171">
    <property type="entry name" value="ZF_MATRIN"/>
    <property type="match status" value="1"/>
</dbReference>
<accession>A0ABD1JZN7</accession>
<dbReference type="InterPro" id="IPR013087">
    <property type="entry name" value="Znf_C2H2_type"/>
</dbReference>
<keyword evidence="4" id="KW-0862">Zinc</keyword>